<dbReference type="Proteomes" id="UP000184295">
    <property type="component" value="Unassembled WGS sequence"/>
</dbReference>
<sequence length="77" mass="8930">MRCCDERDSSRPRSPKWRKIINQQSQEALSRSRGPKTNPLRGRVRELERGNEKLRSELAKSRKVISVQGKLSVLRVS</sequence>
<accession>A0A1M4UFC2</accession>
<feature type="region of interest" description="Disordered" evidence="1">
    <location>
        <begin position="1"/>
        <end position="48"/>
    </location>
</feature>
<dbReference type="AlphaFoldDB" id="A0A1M4UFC2"/>
<evidence type="ECO:0008006" key="4">
    <source>
        <dbReference type="Google" id="ProtNLM"/>
    </source>
</evidence>
<name>A0A1M4UFC2_9ACTN</name>
<keyword evidence="3" id="KW-1185">Reference proteome</keyword>
<evidence type="ECO:0000313" key="2">
    <source>
        <dbReference type="EMBL" id="SHE55250.1"/>
    </source>
</evidence>
<dbReference type="STRING" id="1121881.SAMN02745225_00938"/>
<evidence type="ECO:0000313" key="3">
    <source>
        <dbReference type="Proteomes" id="UP000184295"/>
    </source>
</evidence>
<dbReference type="EMBL" id="FQUL01000010">
    <property type="protein sequence ID" value="SHE55250.1"/>
    <property type="molecule type" value="Genomic_DNA"/>
</dbReference>
<proteinExistence type="predicted"/>
<organism evidence="2 3">
    <name type="scientific">Ferrithrix thermotolerans DSM 19514</name>
    <dbReference type="NCBI Taxonomy" id="1121881"/>
    <lineage>
        <taxon>Bacteria</taxon>
        <taxon>Bacillati</taxon>
        <taxon>Actinomycetota</taxon>
        <taxon>Acidimicrobiia</taxon>
        <taxon>Acidimicrobiales</taxon>
        <taxon>Acidimicrobiaceae</taxon>
        <taxon>Ferrithrix</taxon>
    </lineage>
</organism>
<gene>
    <name evidence="2" type="ORF">SAMN02745225_00938</name>
</gene>
<reference evidence="3" key="1">
    <citation type="submission" date="2016-11" db="EMBL/GenBank/DDBJ databases">
        <authorList>
            <person name="Varghese N."/>
            <person name="Submissions S."/>
        </authorList>
    </citation>
    <scope>NUCLEOTIDE SEQUENCE [LARGE SCALE GENOMIC DNA]</scope>
    <source>
        <strain evidence="3">DSM 19514</strain>
    </source>
</reference>
<feature type="compositionally biased region" description="Basic and acidic residues" evidence="1">
    <location>
        <begin position="1"/>
        <end position="11"/>
    </location>
</feature>
<protein>
    <recommendedName>
        <fullName evidence="4">Transposase</fullName>
    </recommendedName>
</protein>
<evidence type="ECO:0000256" key="1">
    <source>
        <dbReference type="SAM" id="MobiDB-lite"/>
    </source>
</evidence>